<dbReference type="Pfam" id="PF18922">
    <property type="entry name" value="DUF5672"/>
    <property type="match status" value="1"/>
</dbReference>
<proteinExistence type="predicted"/>
<protein>
    <recommendedName>
        <fullName evidence="1">DUF5672 domain-containing protein</fullName>
    </recommendedName>
</protein>
<dbReference type="EMBL" id="JWZX01002856">
    <property type="protein sequence ID" value="KOO26410.1"/>
    <property type="molecule type" value="Genomic_DNA"/>
</dbReference>
<keyword evidence="3" id="KW-1185">Reference proteome</keyword>
<name>A0A0M0JIT8_9EUKA</name>
<comment type="caution">
    <text evidence="2">The sequence shown here is derived from an EMBL/GenBank/DDBJ whole genome shotgun (WGS) entry which is preliminary data.</text>
</comment>
<sequence length="303" mass="33452">MATKLAPELRSKVLDFHPEVATLHALSRLGAETTSLETYEGFLSRTRPLLRRLPFAPATLEGAERVAVIVEPRAAPEMVQRTADVIRNVGCLLHGSGSCAWAIQLFHGTTNLESLSRHFSAVEWARVACVNLGVDNLRSSQEYSQLLCSHWFWSRVGAEVVLIFQEDALLLGPSLERFVDAYDYVGAPFDPDDGWVRGKPWLAAVGGNGGLSLRRRSHAIACLDRACWQRGQFEDAFFIEILQQMAHRVAPADVAKQFAVERLRSSRPVGLHKAYNYQSHAALVEMLAGLEEAYASRLAGAAV</sequence>
<dbReference type="InterPro" id="IPR043729">
    <property type="entry name" value="DUF5672"/>
</dbReference>
<dbReference type="Proteomes" id="UP000037460">
    <property type="component" value="Unassembled WGS sequence"/>
</dbReference>
<dbReference type="AlphaFoldDB" id="A0A0M0JIT8"/>
<evidence type="ECO:0000313" key="3">
    <source>
        <dbReference type="Proteomes" id="UP000037460"/>
    </source>
</evidence>
<evidence type="ECO:0000313" key="2">
    <source>
        <dbReference type="EMBL" id="KOO26410.1"/>
    </source>
</evidence>
<feature type="domain" description="DUF5672" evidence="1">
    <location>
        <begin position="131"/>
        <end position="272"/>
    </location>
</feature>
<reference evidence="3" key="1">
    <citation type="journal article" date="2015" name="PLoS Genet.">
        <title>Genome Sequence and Transcriptome Analyses of Chrysochromulina tobin: Metabolic Tools for Enhanced Algal Fitness in the Prominent Order Prymnesiales (Haptophyceae).</title>
        <authorList>
            <person name="Hovde B.T."/>
            <person name="Deodato C.R."/>
            <person name="Hunsperger H.M."/>
            <person name="Ryken S.A."/>
            <person name="Yost W."/>
            <person name="Jha R.K."/>
            <person name="Patterson J."/>
            <person name="Monnat R.J. Jr."/>
            <person name="Barlow S.B."/>
            <person name="Starkenburg S.R."/>
            <person name="Cattolico R.A."/>
        </authorList>
    </citation>
    <scope>NUCLEOTIDE SEQUENCE</scope>
    <source>
        <strain evidence="3">CCMP291</strain>
    </source>
</reference>
<evidence type="ECO:0000259" key="1">
    <source>
        <dbReference type="Pfam" id="PF18922"/>
    </source>
</evidence>
<organism evidence="2 3">
    <name type="scientific">Chrysochromulina tobinii</name>
    <dbReference type="NCBI Taxonomy" id="1460289"/>
    <lineage>
        <taxon>Eukaryota</taxon>
        <taxon>Haptista</taxon>
        <taxon>Haptophyta</taxon>
        <taxon>Prymnesiophyceae</taxon>
        <taxon>Prymnesiales</taxon>
        <taxon>Chrysochromulinaceae</taxon>
        <taxon>Chrysochromulina</taxon>
    </lineage>
</organism>
<gene>
    <name evidence="2" type="ORF">Ctob_004552</name>
</gene>
<accession>A0A0M0JIT8</accession>